<evidence type="ECO:0008006" key="5">
    <source>
        <dbReference type="Google" id="ProtNLM"/>
    </source>
</evidence>
<sequence length="235" mass="24574">MMSGPTFPPLMQGINAAGADPFDAACAEAARGCDAGTILYDANPEWLRAAIVLAPEVPLSDAAAMLPLTGVAVQNALGALGPSEMAVHLCWDGPIRVNGALCGGLRGATDTADATAEPGWLVTGFDLVFARPDMAGGETPDETDLMSEGCVDLTPVGLLESWSRHLLNWISRWEDDGMGPLHAEWSGLAHGMGQDGSVLGKTGHFLGLDEKLGLLLRTDGQTMLLPVTDLLEIRT</sequence>
<dbReference type="STRING" id="1123756.MGEO_08565"/>
<dbReference type="InterPro" id="IPR028044">
    <property type="entry name" value="DUF4444"/>
</dbReference>
<protein>
    <recommendedName>
        <fullName evidence="5">BPL/LPL catalytic domain-containing protein</fullName>
    </recommendedName>
</protein>
<evidence type="ECO:0000259" key="1">
    <source>
        <dbReference type="Pfam" id="PF14563"/>
    </source>
</evidence>
<dbReference type="OrthoDB" id="7657788at2"/>
<name>A0A1X4NMD2_9RHOB</name>
<dbReference type="Pfam" id="PF16917">
    <property type="entry name" value="BPL_LplA_LipB_2"/>
    <property type="match status" value="1"/>
</dbReference>
<gene>
    <name evidence="3" type="ORF">MGEO_08565</name>
</gene>
<dbReference type="Pfam" id="PF14563">
    <property type="entry name" value="DUF4444"/>
    <property type="match status" value="1"/>
</dbReference>
<dbReference type="InterPro" id="IPR004143">
    <property type="entry name" value="BPL_LPL_catalytic"/>
</dbReference>
<feature type="domain" description="BPL/LPL catalytic" evidence="2">
    <location>
        <begin position="7"/>
        <end position="186"/>
    </location>
</feature>
<dbReference type="Gene3D" id="2.30.30.100">
    <property type="match status" value="1"/>
</dbReference>
<evidence type="ECO:0000313" key="3">
    <source>
        <dbReference type="EMBL" id="OSQ51498.1"/>
    </source>
</evidence>
<feature type="domain" description="DUF4444" evidence="1">
    <location>
        <begin position="193"/>
        <end position="232"/>
    </location>
</feature>
<comment type="caution">
    <text evidence="3">The sequence shown here is derived from an EMBL/GenBank/DDBJ whole genome shotgun (WGS) entry which is preliminary data.</text>
</comment>
<reference evidence="3 4" key="1">
    <citation type="submission" date="2014-03" db="EMBL/GenBank/DDBJ databases">
        <title>The draft genome sequence of Marivita geojedonensis KCTC 23882.</title>
        <authorList>
            <person name="Lai Q."/>
            <person name="Shao Z."/>
        </authorList>
    </citation>
    <scope>NUCLEOTIDE SEQUENCE [LARGE SCALE GENOMIC DNA]</scope>
    <source>
        <strain evidence="3 4">DPG-138</strain>
    </source>
</reference>
<keyword evidence="4" id="KW-1185">Reference proteome</keyword>
<proteinExistence type="predicted"/>
<evidence type="ECO:0000313" key="4">
    <source>
        <dbReference type="Proteomes" id="UP000193926"/>
    </source>
</evidence>
<evidence type="ECO:0000259" key="2">
    <source>
        <dbReference type="Pfam" id="PF16917"/>
    </source>
</evidence>
<dbReference type="EMBL" id="JFKC01000005">
    <property type="protein sequence ID" value="OSQ51498.1"/>
    <property type="molecule type" value="Genomic_DNA"/>
</dbReference>
<dbReference type="Gene3D" id="3.30.930.10">
    <property type="entry name" value="Bira Bifunctional Protein, Domain 2"/>
    <property type="match status" value="1"/>
</dbReference>
<organism evidence="3 4">
    <name type="scientific">Marivita geojedonensis</name>
    <dbReference type="NCBI Taxonomy" id="1123756"/>
    <lineage>
        <taxon>Bacteria</taxon>
        <taxon>Pseudomonadati</taxon>
        <taxon>Pseudomonadota</taxon>
        <taxon>Alphaproteobacteria</taxon>
        <taxon>Rhodobacterales</taxon>
        <taxon>Roseobacteraceae</taxon>
        <taxon>Marivita</taxon>
    </lineage>
</organism>
<dbReference type="InterPro" id="IPR045864">
    <property type="entry name" value="aa-tRNA-synth_II/BPL/LPL"/>
</dbReference>
<accession>A0A1X4NMD2</accession>
<dbReference type="AlphaFoldDB" id="A0A1X4NMD2"/>
<dbReference type="SUPFAM" id="SSF55681">
    <property type="entry name" value="Class II aaRS and biotin synthetases"/>
    <property type="match status" value="1"/>
</dbReference>
<dbReference type="Proteomes" id="UP000193926">
    <property type="component" value="Unassembled WGS sequence"/>
</dbReference>